<keyword evidence="2" id="KW-0223">Dioxygenase</keyword>
<dbReference type="PANTHER" id="PTHR20883">
    <property type="entry name" value="PHYTANOYL-COA DIOXYGENASE DOMAIN CONTAINING 1"/>
    <property type="match status" value="1"/>
</dbReference>
<dbReference type="Pfam" id="PF05721">
    <property type="entry name" value="PhyH"/>
    <property type="match status" value="1"/>
</dbReference>
<sequence>MDPIAQLLPGVPLVESPLFPTLVDRVGWSDQEREIARQLHERGYAVIDFPDDQLDARIARIKATLAPRFGLPAHGEADPQVVSELADARVQDAWKFDEDVKALAINAQVLDLLTRLWGRQAHAFQTLNFPVGTQQHLHSDSVHFSSQPERFMCGVWVAMEDLHPDSGILEYLPGSHRWPILSNAMVGRRAEANRALPSAQTPYEPVWRAMVDQSGIAKETFLARKGQALIWAANLLHGGGPRSDRSHTRWSQVTHYYFDDCLYYTPAFSEEVLGKLELRQLRDIATGEALQNSYMGEAVARPALRNTARKRTVWSRIKATHKKITNAL</sequence>
<comment type="cofactor">
    <cofactor evidence="1">
        <name>Fe(2+)</name>
        <dbReference type="ChEBI" id="CHEBI:29033"/>
    </cofactor>
</comment>
<keyword evidence="3" id="KW-1185">Reference proteome</keyword>
<dbReference type="Gene3D" id="2.60.120.620">
    <property type="entry name" value="q2cbj1_9rhob like domain"/>
    <property type="match status" value="1"/>
</dbReference>
<keyword evidence="2" id="KW-0560">Oxidoreductase</keyword>
<organism evidence="2 3">
    <name type="scientific">Novosphingobium umbonatum</name>
    <dbReference type="NCBI Taxonomy" id="1908524"/>
    <lineage>
        <taxon>Bacteria</taxon>
        <taxon>Pseudomonadati</taxon>
        <taxon>Pseudomonadota</taxon>
        <taxon>Alphaproteobacteria</taxon>
        <taxon>Sphingomonadales</taxon>
        <taxon>Sphingomonadaceae</taxon>
        <taxon>Novosphingobium</taxon>
    </lineage>
</organism>
<proteinExistence type="predicted"/>
<dbReference type="AlphaFoldDB" id="A0A3S2VB41"/>
<dbReference type="EMBL" id="SACO01000018">
    <property type="protein sequence ID" value="RVU03267.1"/>
    <property type="molecule type" value="Genomic_DNA"/>
</dbReference>
<dbReference type="GO" id="GO:0005506">
    <property type="term" value="F:iron ion binding"/>
    <property type="evidence" value="ECO:0007669"/>
    <property type="project" value="UniProtKB-ARBA"/>
</dbReference>
<protein>
    <submittedName>
        <fullName evidence="2">Phytanoyl-CoA dioxygenase</fullName>
    </submittedName>
</protein>
<dbReference type="RefSeq" id="WP_127711650.1">
    <property type="nucleotide sequence ID" value="NZ_SACO01000018.1"/>
</dbReference>
<comment type="caution">
    <text evidence="2">The sequence shown here is derived from an EMBL/GenBank/DDBJ whole genome shotgun (WGS) entry which is preliminary data.</text>
</comment>
<evidence type="ECO:0000256" key="1">
    <source>
        <dbReference type="ARBA" id="ARBA00001954"/>
    </source>
</evidence>
<dbReference type="OrthoDB" id="547161at2"/>
<dbReference type="SUPFAM" id="SSF51197">
    <property type="entry name" value="Clavaminate synthase-like"/>
    <property type="match status" value="1"/>
</dbReference>
<accession>A0A3S2VB41</accession>
<evidence type="ECO:0000313" key="2">
    <source>
        <dbReference type="EMBL" id="RVU03267.1"/>
    </source>
</evidence>
<dbReference type="Proteomes" id="UP000282837">
    <property type="component" value="Unassembled WGS sequence"/>
</dbReference>
<evidence type="ECO:0000313" key="3">
    <source>
        <dbReference type="Proteomes" id="UP000282837"/>
    </source>
</evidence>
<dbReference type="InterPro" id="IPR008775">
    <property type="entry name" value="Phytyl_CoA_dOase-like"/>
</dbReference>
<name>A0A3S2VB41_9SPHN</name>
<dbReference type="GO" id="GO:0016706">
    <property type="term" value="F:2-oxoglutarate-dependent dioxygenase activity"/>
    <property type="evidence" value="ECO:0007669"/>
    <property type="project" value="UniProtKB-ARBA"/>
</dbReference>
<gene>
    <name evidence="2" type="ORF">EOE18_16780</name>
</gene>
<dbReference type="PANTHER" id="PTHR20883:SF48">
    <property type="entry name" value="ECTOINE DIOXYGENASE"/>
    <property type="match status" value="1"/>
</dbReference>
<reference evidence="2 3" key="1">
    <citation type="submission" date="2019-01" db="EMBL/GenBank/DDBJ databases">
        <authorList>
            <person name="Chen W.-M."/>
        </authorList>
    </citation>
    <scope>NUCLEOTIDE SEQUENCE [LARGE SCALE GENOMIC DNA]</scope>
    <source>
        <strain evidence="2 3">FSY-9</strain>
    </source>
</reference>